<dbReference type="AlphaFoldDB" id="A0AAW0VDU1"/>
<dbReference type="CDD" id="cd20557">
    <property type="entry name" value="CYCLIN_ScPCL1-like"/>
    <property type="match status" value="1"/>
</dbReference>
<evidence type="ECO:0000313" key="1">
    <source>
        <dbReference type="EMBL" id="KAK8440195.1"/>
    </source>
</evidence>
<comment type="caution">
    <text evidence="1">The sequence shown here is derived from an EMBL/GenBank/DDBJ whole genome shotgun (WGS) entry which is preliminary data.</text>
</comment>
<name>A0AAW0VDU1_CANAR</name>
<reference evidence="1 2" key="2">
    <citation type="journal article" date="2018" name="Nat. Commun.">
        <title>Genomic insights into multidrug-resistance, mating and virulence in Candida auris and related emerging species.</title>
        <authorList>
            <person name="Munoz J.F."/>
            <person name="Gade L."/>
            <person name="Chow N.A."/>
            <person name="Loparev V.N."/>
            <person name="Juieng P."/>
            <person name="Berkow E.L."/>
            <person name="Farrer R.A."/>
            <person name="Litvintseva A.P."/>
            <person name="Cuomo C.A."/>
        </authorList>
    </citation>
    <scope>GENOME REANNOTATION</scope>
    <source>
        <strain evidence="1 2">B8441</strain>
    </source>
</reference>
<dbReference type="PANTHER" id="PTHR15615:SF27">
    <property type="entry name" value="PHO85 CYCLIN CLG1"/>
    <property type="match status" value="1"/>
</dbReference>
<protein>
    <recommendedName>
        <fullName evidence="3">Cyclin N-terminal domain-containing protein</fullName>
    </recommendedName>
</protein>
<dbReference type="InterPro" id="IPR013922">
    <property type="entry name" value="Cyclin_PHO80-like"/>
</dbReference>
<dbReference type="GO" id="GO:0019901">
    <property type="term" value="F:protein kinase binding"/>
    <property type="evidence" value="ECO:0007669"/>
    <property type="project" value="InterPro"/>
</dbReference>
<keyword evidence="2" id="KW-1185">Reference proteome</keyword>
<evidence type="ECO:0008006" key="3">
    <source>
        <dbReference type="Google" id="ProtNLM"/>
    </source>
</evidence>
<dbReference type="GO" id="GO:0000307">
    <property type="term" value="C:cyclin-dependent protein kinase holoenzyme complex"/>
    <property type="evidence" value="ECO:0007669"/>
    <property type="project" value="UniProtKB-ARBA"/>
</dbReference>
<dbReference type="PANTHER" id="PTHR15615">
    <property type="match status" value="1"/>
</dbReference>
<dbReference type="GO" id="GO:0005634">
    <property type="term" value="C:nucleus"/>
    <property type="evidence" value="ECO:0007669"/>
    <property type="project" value="TreeGrafter"/>
</dbReference>
<dbReference type="EMBL" id="PEKT03000003">
    <property type="protein sequence ID" value="KAK8440195.1"/>
    <property type="molecule type" value="Genomic_DNA"/>
</dbReference>
<dbReference type="Proteomes" id="UP000230249">
    <property type="component" value="Unassembled WGS sequence"/>
</dbReference>
<dbReference type="Gene3D" id="1.10.472.10">
    <property type="entry name" value="Cyclin-like"/>
    <property type="match status" value="1"/>
</dbReference>
<dbReference type="GO" id="GO:0016538">
    <property type="term" value="F:cyclin-dependent protein serine/threonine kinase regulator activity"/>
    <property type="evidence" value="ECO:0007669"/>
    <property type="project" value="TreeGrafter"/>
</dbReference>
<organism evidence="1 2">
    <name type="scientific">Candidozyma auris</name>
    <name type="common">Yeast</name>
    <name type="synonym">Candida auris</name>
    <dbReference type="NCBI Taxonomy" id="498019"/>
    <lineage>
        <taxon>Eukaryota</taxon>
        <taxon>Fungi</taxon>
        <taxon>Dikarya</taxon>
        <taxon>Ascomycota</taxon>
        <taxon>Saccharomycotina</taxon>
        <taxon>Pichiomycetes</taxon>
        <taxon>Metschnikowiaceae</taxon>
        <taxon>Candidozyma</taxon>
    </lineage>
</organism>
<reference evidence="1 2" key="1">
    <citation type="journal article" date="2017" name="Clin. Infect. Dis.">
        <title>Simultaneous emergence of multidrug-resistant Candida auris on 3 continents confirmed by whole-genome sequencing and epidemiological analyses.</title>
        <authorList>
            <person name="Lockhart S.R."/>
            <person name="Etienne K.A."/>
            <person name="Vallabhaneni S."/>
            <person name="Farooqi J."/>
            <person name="Chowdhary A."/>
            <person name="Govender N.P."/>
            <person name="Colombo A.L."/>
            <person name="Calvo B."/>
            <person name="Cuomo C.A."/>
            <person name="Desjardins C.A."/>
            <person name="Berkow E.L."/>
            <person name="Castanheira M."/>
            <person name="Magobo R.E."/>
            <person name="Jabeen K."/>
            <person name="Asghar R.J."/>
            <person name="Meis J.F."/>
            <person name="Jackson B."/>
            <person name="Chiller T."/>
            <person name="Litvintseva A.P."/>
        </authorList>
    </citation>
    <scope>NUCLEOTIDE SEQUENCE [LARGE SCALE GENOMIC DNA]</scope>
    <source>
        <strain evidence="1 2">B8441</strain>
    </source>
</reference>
<evidence type="ECO:0000313" key="2">
    <source>
        <dbReference type="Proteomes" id="UP000230249"/>
    </source>
</evidence>
<gene>
    <name evidence="1" type="ORF">B9J08_03293</name>
</gene>
<sequence length="362" mass="40085">MYSSNIGTAGHRPTASYSGYQYSSQYKSMPAGQFQQPSMPYQHQHHNSMSIGGTGYYSGSMGQAPPPYVPVQAAPLAPPALQPVAALAPAPAPPSSSGGINAVLEYEPNDMAAFLCWCAFGMLNQNRNPSKDFEKMVVSILYATRLPKSSIIIALEYMNQRFSTAPPLGHMSEQEIFVKLVVSLVLANKFNDDNTFTNRSWCGATGLQIEVINAEEATWLREVKWQLNVVKFRDNICTLEECWKTWLDKYSATQSSKSYNSPAMSSDGIFGSSSIPSSPVYHSSASSTYNSVSPTDHSPSKYSQEPSWASGYYYRPSYPPQQSIWAHTPTQYQYMTQHEPIMSGVNYFGYTNPYYACNMASC</sequence>
<proteinExistence type="predicted"/>
<accession>A0AAW0VDU1</accession>